<accession>A0A1X6ZRY4</accession>
<protein>
    <submittedName>
        <fullName evidence="4">Uncharacterized protein</fullName>
    </submittedName>
</protein>
<dbReference type="EMBL" id="FWFY01000009">
    <property type="protein sequence ID" value="SLN59864.1"/>
    <property type="molecule type" value="Genomic_DNA"/>
</dbReference>
<evidence type="ECO:0000313" key="3">
    <source>
        <dbReference type="EMBL" id="PSK84045.1"/>
    </source>
</evidence>
<reference evidence="4 5" key="1">
    <citation type="submission" date="2017-03" db="EMBL/GenBank/DDBJ databases">
        <authorList>
            <person name="Afonso C.L."/>
            <person name="Miller P.J."/>
            <person name="Scott M.A."/>
            <person name="Spackman E."/>
            <person name="Goraichik I."/>
            <person name="Dimitrov K.M."/>
            <person name="Suarez D.L."/>
            <person name="Swayne D.E."/>
        </authorList>
    </citation>
    <scope>NUCLEOTIDE SEQUENCE [LARGE SCALE GENOMIC DNA]</scope>
    <source>
        <strain evidence="4 5">CECT 8367</strain>
    </source>
</reference>
<proteinExistence type="predicted"/>
<name>A0A1X6ZRY4_9RHOB</name>
<gene>
    <name evidence="3" type="ORF">CLV79_10917</name>
    <name evidence="4" type="ORF">LOS8367_02881</name>
</gene>
<dbReference type="AlphaFoldDB" id="A0A1X6ZRY4"/>
<evidence type="ECO:0000313" key="4">
    <source>
        <dbReference type="EMBL" id="SLN59864.1"/>
    </source>
</evidence>
<evidence type="ECO:0000313" key="5">
    <source>
        <dbReference type="Proteomes" id="UP000193495"/>
    </source>
</evidence>
<dbReference type="Proteomes" id="UP000193495">
    <property type="component" value="Unassembled WGS sequence"/>
</dbReference>
<feature type="compositionally biased region" description="Basic and acidic residues" evidence="1">
    <location>
        <begin position="35"/>
        <end position="60"/>
    </location>
</feature>
<sequence>MPHEYAVLIVLAVYLVGGLAYAHWIHRPRKPNRTKHPEGGTHEGEHHRSEGAALDAHRGR</sequence>
<evidence type="ECO:0000313" key="6">
    <source>
        <dbReference type="Proteomes" id="UP000240624"/>
    </source>
</evidence>
<evidence type="ECO:0000256" key="1">
    <source>
        <dbReference type="SAM" id="MobiDB-lite"/>
    </source>
</evidence>
<keyword evidence="2" id="KW-1133">Transmembrane helix</keyword>
<dbReference type="Proteomes" id="UP000240624">
    <property type="component" value="Unassembled WGS sequence"/>
</dbReference>
<reference evidence="3 6" key="2">
    <citation type="submission" date="2018-03" db="EMBL/GenBank/DDBJ databases">
        <title>Genomic Encyclopedia of Archaeal and Bacterial Type Strains, Phase II (KMG-II): from individual species to whole genera.</title>
        <authorList>
            <person name="Goeker M."/>
        </authorList>
    </citation>
    <scope>NUCLEOTIDE SEQUENCE [LARGE SCALE GENOMIC DNA]</scope>
    <source>
        <strain evidence="3 6">DSM 29956</strain>
    </source>
</reference>
<evidence type="ECO:0000256" key="2">
    <source>
        <dbReference type="SAM" id="Phobius"/>
    </source>
</evidence>
<feature type="region of interest" description="Disordered" evidence="1">
    <location>
        <begin position="26"/>
        <end position="60"/>
    </location>
</feature>
<feature type="transmembrane region" description="Helical" evidence="2">
    <location>
        <begin position="6"/>
        <end position="25"/>
    </location>
</feature>
<keyword evidence="2" id="KW-0472">Membrane</keyword>
<keyword evidence="6" id="KW-1185">Reference proteome</keyword>
<organism evidence="4 5">
    <name type="scientific">Limimaricola soesokkakensis</name>
    <dbReference type="NCBI Taxonomy" id="1343159"/>
    <lineage>
        <taxon>Bacteria</taxon>
        <taxon>Pseudomonadati</taxon>
        <taxon>Pseudomonadota</taxon>
        <taxon>Alphaproteobacteria</taxon>
        <taxon>Rhodobacterales</taxon>
        <taxon>Paracoccaceae</taxon>
        <taxon>Limimaricola</taxon>
    </lineage>
</organism>
<keyword evidence="2" id="KW-0812">Transmembrane</keyword>
<dbReference type="EMBL" id="PYGB01000009">
    <property type="protein sequence ID" value="PSK84045.1"/>
    <property type="molecule type" value="Genomic_DNA"/>
</dbReference>